<comment type="caution">
    <text evidence="2">The sequence shown here is derived from an EMBL/GenBank/DDBJ whole genome shotgun (WGS) entry which is preliminary data.</text>
</comment>
<dbReference type="Proteomes" id="UP000019102">
    <property type="component" value="Unassembled WGS sequence"/>
</dbReference>
<reference evidence="2 3" key="1">
    <citation type="journal article" date="2014" name="Genome Announc.">
        <title>Draft Genome Sequence of the Boron-Tolerant and Moderately Halotolerant Bacterium Gracilibacillus boraciitolerans JCM 21714T.</title>
        <authorList>
            <person name="Ahmed I."/>
            <person name="Oshima K."/>
            <person name="Suda W."/>
            <person name="Kitamura K."/>
            <person name="Iida T."/>
            <person name="Ohmori Y."/>
            <person name="Fujiwara T."/>
            <person name="Hattori M."/>
            <person name="Ohkuma M."/>
        </authorList>
    </citation>
    <scope>NUCLEOTIDE SEQUENCE [LARGE SCALE GENOMIC DNA]</scope>
    <source>
        <strain evidence="2 3">JCM 21714</strain>
    </source>
</reference>
<protein>
    <submittedName>
        <fullName evidence="2">Uncharacterized protein</fullName>
    </submittedName>
</protein>
<dbReference type="AlphaFoldDB" id="W4VIM3"/>
<evidence type="ECO:0000313" key="2">
    <source>
        <dbReference type="EMBL" id="GAE93062.1"/>
    </source>
</evidence>
<keyword evidence="3" id="KW-1185">Reference proteome</keyword>
<gene>
    <name evidence="2" type="ORF">JCM21714_2098</name>
</gene>
<dbReference type="EMBL" id="BAVS01000009">
    <property type="protein sequence ID" value="GAE93062.1"/>
    <property type="molecule type" value="Genomic_DNA"/>
</dbReference>
<feature type="compositionally biased region" description="Basic and acidic residues" evidence="1">
    <location>
        <begin position="80"/>
        <end position="100"/>
    </location>
</feature>
<accession>W4VIM3</accession>
<proteinExistence type="predicted"/>
<sequence>METWQEKVDRIIVKVKTFLRRQTWRERMIASGRKDPMICPHCDNYYEYMGEVCLYQGQLHIKVAVNQEARNYLERMIRHLTESEKPKKEKQTEETERERASTTIQEPTNRQLSLFGLP</sequence>
<feature type="region of interest" description="Disordered" evidence="1">
    <location>
        <begin position="80"/>
        <end position="118"/>
    </location>
</feature>
<name>W4VIM3_9BACI</name>
<evidence type="ECO:0000313" key="3">
    <source>
        <dbReference type="Proteomes" id="UP000019102"/>
    </source>
</evidence>
<dbReference type="STRING" id="1298598.JCM21714_2098"/>
<organism evidence="2 3">
    <name type="scientific">Gracilibacillus boraciitolerans JCM 21714</name>
    <dbReference type="NCBI Taxonomy" id="1298598"/>
    <lineage>
        <taxon>Bacteria</taxon>
        <taxon>Bacillati</taxon>
        <taxon>Bacillota</taxon>
        <taxon>Bacilli</taxon>
        <taxon>Bacillales</taxon>
        <taxon>Bacillaceae</taxon>
        <taxon>Gracilibacillus</taxon>
    </lineage>
</organism>
<evidence type="ECO:0000256" key="1">
    <source>
        <dbReference type="SAM" id="MobiDB-lite"/>
    </source>
</evidence>